<organism evidence="8 9">
    <name type="scientific">Arachis hypogaea</name>
    <name type="common">Peanut</name>
    <dbReference type="NCBI Taxonomy" id="3818"/>
    <lineage>
        <taxon>Eukaryota</taxon>
        <taxon>Viridiplantae</taxon>
        <taxon>Streptophyta</taxon>
        <taxon>Embryophyta</taxon>
        <taxon>Tracheophyta</taxon>
        <taxon>Spermatophyta</taxon>
        <taxon>Magnoliopsida</taxon>
        <taxon>eudicotyledons</taxon>
        <taxon>Gunneridae</taxon>
        <taxon>Pentapetalae</taxon>
        <taxon>rosids</taxon>
        <taxon>fabids</taxon>
        <taxon>Fabales</taxon>
        <taxon>Fabaceae</taxon>
        <taxon>Papilionoideae</taxon>
        <taxon>50 kb inversion clade</taxon>
        <taxon>dalbergioids sensu lato</taxon>
        <taxon>Dalbergieae</taxon>
        <taxon>Pterocarpus clade</taxon>
        <taxon>Arachis</taxon>
    </lineage>
</organism>
<keyword evidence="6 7" id="KW-0472">Membrane</keyword>
<evidence type="ECO:0000256" key="1">
    <source>
        <dbReference type="ARBA" id="ARBA00004370"/>
    </source>
</evidence>
<comment type="subcellular location">
    <subcellularLocation>
        <location evidence="1">Membrane</location>
    </subcellularLocation>
</comment>
<dbReference type="Proteomes" id="UP000289738">
    <property type="component" value="Chromosome B01"/>
</dbReference>
<dbReference type="InterPro" id="IPR032675">
    <property type="entry name" value="LRR_dom_sf"/>
</dbReference>
<keyword evidence="9" id="KW-1185">Reference proteome</keyword>
<evidence type="ECO:0000256" key="6">
    <source>
        <dbReference type="ARBA" id="ARBA00023136"/>
    </source>
</evidence>
<keyword evidence="4" id="KW-0677">Repeat</keyword>
<dbReference type="InterPro" id="IPR001611">
    <property type="entry name" value="Leu-rich_rpt"/>
</dbReference>
<evidence type="ECO:0000313" key="9">
    <source>
        <dbReference type="Proteomes" id="UP000289738"/>
    </source>
</evidence>
<keyword evidence="3 7" id="KW-0812">Transmembrane</keyword>
<dbReference type="PANTHER" id="PTHR27008">
    <property type="entry name" value="OS04G0122200 PROTEIN"/>
    <property type="match status" value="1"/>
</dbReference>
<name>A0A445AXF9_ARAHY</name>
<evidence type="ECO:0000256" key="7">
    <source>
        <dbReference type="SAM" id="Phobius"/>
    </source>
</evidence>
<evidence type="ECO:0000256" key="3">
    <source>
        <dbReference type="ARBA" id="ARBA00022692"/>
    </source>
</evidence>
<dbReference type="Pfam" id="PF00560">
    <property type="entry name" value="LRR_1"/>
    <property type="match status" value="1"/>
</dbReference>
<evidence type="ECO:0000313" key="8">
    <source>
        <dbReference type="EMBL" id="RYR31090.1"/>
    </source>
</evidence>
<dbReference type="EMBL" id="SDMP01000011">
    <property type="protein sequence ID" value="RYR31090.1"/>
    <property type="molecule type" value="Genomic_DNA"/>
</dbReference>
<feature type="transmembrane region" description="Helical" evidence="7">
    <location>
        <begin position="126"/>
        <end position="146"/>
    </location>
</feature>
<protein>
    <submittedName>
        <fullName evidence="8">Uncharacterized protein</fullName>
    </submittedName>
</protein>
<keyword evidence="2" id="KW-0433">Leucine-rich repeat</keyword>
<dbReference type="PANTHER" id="PTHR27008:SF585">
    <property type="entry name" value="PROTEIN KINASE DOMAIN-CONTAINING PROTEIN"/>
    <property type="match status" value="1"/>
</dbReference>
<keyword evidence="5 7" id="KW-1133">Transmembrane helix</keyword>
<comment type="caution">
    <text evidence="8">The sequence shown here is derived from an EMBL/GenBank/DDBJ whole genome shotgun (WGS) entry which is preliminary data.</text>
</comment>
<gene>
    <name evidence="8" type="ORF">Ahy_B01g055874</name>
</gene>
<dbReference type="InterPro" id="IPR051809">
    <property type="entry name" value="Plant_receptor-like_S/T_kinase"/>
</dbReference>
<dbReference type="AlphaFoldDB" id="A0A445AXF9"/>
<dbReference type="Pfam" id="PF13855">
    <property type="entry name" value="LRR_8"/>
    <property type="match status" value="1"/>
</dbReference>
<proteinExistence type="predicted"/>
<accession>A0A445AXF9</accession>
<dbReference type="GO" id="GO:0016020">
    <property type="term" value="C:membrane"/>
    <property type="evidence" value="ECO:0007669"/>
    <property type="project" value="UniProtKB-SubCell"/>
</dbReference>
<evidence type="ECO:0000256" key="5">
    <source>
        <dbReference type="ARBA" id="ARBA00022989"/>
    </source>
</evidence>
<evidence type="ECO:0000256" key="2">
    <source>
        <dbReference type="ARBA" id="ARBA00022614"/>
    </source>
</evidence>
<evidence type="ECO:0000256" key="4">
    <source>
        <dbReference type="ARBA" id="ARBA00022737"/>
    </source>
</evidence>
<dbReference type="SUPFAM" id="SSF52058">
    <property type="entry name" value="L domain-like"/>
    <property type="match status" value="1"/>
</dbReference>
<sequence length="151" mass="16389">MSTGNLTTSLLNLNIWGCSLRGTIPASVGNLINLNLGPIPESFARMLSLELLDLSENNLSGIVPKTLEALVYVKYFNVSYNKLKGKIPDGGPFANFSAQSFMGNKGLCGAPRFHFPECKIEKSRKWNAHIVLTYILPAAIVATLLVDSFAS</sequence>
<dbReference type="Gene3D" id="3.80.10.10">
    <property type="entry name" value="Ribonuclease Inhibitor"/>
    <property type="match status" value="1"/>
</dbReference>
<reference evidence="8 9" key="1">
    <citation type="submission" date="2019-01" db="EMBL/GenBank/DDBJ databases">
        <title>Sequencing of cultivated peanut Arachis hypogaea provides insights into genome evolution and oil improvement.</title>
        <authorList>
            <person name="Chen X."/>
        </authorList>
    </citation>
    <scope>NUCLEOTIDE SEQUENCE [LARGE SCALE GENOMIC DNA]</scope>
    <source>
        <strain evidence="9">cv. Fuhuasheng</strain>
        <tissue evidence="8">Leaves</tissue>
    </source>
</reference>